<accession>A0ACD3QHA8</accession>
<evidence type="ECO:0000313" key="2">
    <source>
        <dbReference type="Proteomes" id="UP000793456"/>
    </source>
</evidence>
<gene>
    <name evidence="1" type="ORF">E3U43_016339</name>
</gene>
<sequence>MDGESEPNPVIAEEAGERVEPMDATPSPQQQTTPPPEEAGEAVSMVTEDGATKEGGTEDNDDDVVLVEEEAVPQPSATTLSQDTPSTDCLEPDAAVETVDMSTATMPSKTPSSPASSSTSQAAEPLKPPTTAAEPIVIDDEEDSEQKDTSSSSPAHPGGASVSPGVLSSTEPDSEIRIASVTTLGSSSQKGNTTISAANTPPHSADAQEDMNLMITSVTSLQGGVAAVTAEGEGQAEENGLQISSTFSLNPDTPPGRPTASFNPGRGSGPMGQLVQNGDTGTHNRADSWISQSASVPRNQKQTGVDSPSPATSLPKPPGQSSSSTSSSGSQPQPRTVKVTCANCKKPLKKGQTAYQRKGSTHLFCSTTCLSAFSHKPAPKKSCTMCKKDITNMKGTIVAQVDSSESFQEFCSTGCLGAYENKQNPPKSGLKTKCTVCGKLTEIRHEVSFKTVTHKICSDTCFNVYRRANGLIMNCCEQCGDYLPSRASANHFLLVDGQQKRFCCQNCIKEYKQAHSKLASCLTCKTLIKTGEVLHSLGAGGTMGSYCSVNCMNKGKLASTSFHNTEPTCHFCKRNSLPQYQATLPEGNILNFCSSQCVTKFQNATLQTATNGQTPLSTTNNTVQLKCNYCRGAFSLKPEILDWEDKVYQFCSKACCEDYKKLHCIVTFCEYCQEEKTLHETVKFSGVKRPFCSEGCKLLFKQDFIKRLGLKCVSCNHCNQLCKRGVTRQLGGMTRDFCGDACAKKFNDWYFKLVNQGSVAYSGGGLMRDVKNKAVLCKPLTLTKATYCKPHMQSKLLQTDVDDGVKREYIPVPIPVPIFMPVPMNMYSQVTPTPVSLPVPVPVPVFLPTTLQGAEQIIQAIKELQNKMPSDPLEADLLCMAEMIAEDQKPDVKVEVKRERGVKESSSSSSEEEKEEGKEDEKEDEKEDGKEDEKEDGKEDEKEEEEEDSDEDKYEPNLDLEADFPQASDPVPALEGMDEDMGFSLPPVLTEEQVEPAPRPQPRRKADTRKGRSLPLKARYGVHAWKRWALSPSNQSDDTKVKGSSKPGRTKSKLLSLSSEELNAALSRFVREVCRPSGERYSPDSVLYLCLGIQQHLHANGRKDDLFGDPCYQQFGEELNKVLKDWQPSVLPDGSLWGRVEEQSLWSSQQLGEQSPAALLRSLVYLNTKYFGLRTVEQHLRLSFANVYSPDTVHPDTKETSVCIRVPSISQDHHVKTESGKRKRQLEDGDQDYEPDEDSGGSTRRCPVQKHECRLYDLYRAKCPALLRERLDVFYVQPDPACSPDDPLWFSSTPLERQILESLLTRVLLVRDIYTDKQHLEEEEEEEDAGEAAGGE</sequence>
<evidence type="ECO:0000313" key="1">
    <source>
        <dbReference type="EMBL" id="TMS06580.1"/>
    </source>
</evidence>
<name>A0ACD3QHA8_LARCR</name>
<dbReference type="EMBL" id="CM011692">
    <property type="protein sequence ID" value="TMS06580.1"/>
    <property type="molecule type" value="Genomic_DNA"/>
</dbReference>
<dbReference type="Proteomes" id="UP000793456">
    <property type="component" value="Chromosome XIX"/>
</dbReference>
<reference evidence="1" key="1">
    <citation type="submission" date="2018-11" db="EMBL/GenBank/DDBJ databases">
        <title>The sequence and de novo assembly of Larimichthys crocea genome using PacBio and Hi-C technologies.</title>
        <authorList>
            <person name="Xu P."/>
            <person name="Chen B."/>
            <person name="Zhou Z."/>
            <person name="Ke Q."/>
            <person name="Wu Y."/>
            <person name="Bai H."/>
            <person name="Pu F."/>
        </authorList>
    </citation>
    <scope>NUCLEOTIDE SEQUENCE</scope>
    <source>
        <tissue evidence="1">Muscle</tissue>
    </source>
</reference>
<comment type="caution">
    <text evidence="1">The sequence shown here is derived from an EMBL/GenBank/DDBJ whole genome shotgun (WGS) entry which is preliminary data.</text>
</comment>
<organism evidence="1 2">
    <name type="scientific">Larimichthys crocea</name>
    <name type="common">Large yellow croaker</name>
    <name type="synonym">Pseudosciaena crocea</name>
    <dbReference type="NCBI Taxonomy" id="215358"/>
    <lineage>
        <taxon>Eukaryota</taxon>
        <taxon>Metazoa</taxon>
        <taxon>Chordata</taxon>
        <taxon>Craniata</taxon>
        <taxon>Vertebrata</taxon>
        <taxon>Euteleostomi</taxon>
        <taxon>Actinopterygii</taxon>
        <taxon>Neopterygii</taxon>
        <taxon>Teleostei</taxon>
        <taxon>Neoteleostei</taxon>
        <taxon>Acanthomorphata</taxon>
        <taxon>Eupercaria</taxon>
        <taxon>Sciaenidae</taxon>
        <taxon>Larimichthys</taxon>
    </lineage>
</organism>
<proteinExistence type="predicted"/>
<keyword evidence="2" id="KW-1185">Reference proteome</keyword>
<protein>
    <submittedName>
        <fullName evidence="1">Uncharacterized protein</fullName>
    </submittedName>
</protein>